<name>A0A6N7IMK5_9FIRM</name>
<evidence type="ECO:0000313" key="3">
    <source>
        <dbReference type="Proteomes" id="UP000441717"/>
    </source>
</evidence>
<dbReference type="RefSeq" id="WP_152944736.1">
    <property type="nucleotide sequence ID" value="NZ_WHYR01000001.1"/>
</dbReference>
<comment type="caution">
    <text evidence="2">The sequence shown here is derived from an EMBL/GenBank/DDBJ whole genome shotgun (WGS) entry which is preliminary data.</text>
</comment>
<dbReference type="Proteomes" id="UP000441717">
    <property type="component" value="Unassembled WGS sequence"/>
</dbReference>
<evidence type="ECO:0000256" key="1">
    <source>
        <dbReference type="SAM" id="Coils"/>
    </source>
</evidence>
<protein>
    <submittedName>
        <fullName evidence="2">Uncharacterized protein</fullName>
    </submittedName>
</protein>
<evidence type="ECO:0000313" key="2">
    <source>
        <dbReference type="EMBL" id="MQL50837.1"/>
    </source>
</evidence>
<keyword evidence="1" id="KW-0175">Coiled coil</keyword>
<gene>
    <name evidence="2" type="ORF">GFC01_00795</name>
</gene>
<accession>A0A6N7IMK5</accession>
<sequence length="227" mass="26790">MSKIDNKARQREHDQYLSMVGQPRRRVLVDTSEIFDEIVSQMATQILLYEEKTRGKNRIRKLLEDIREPKFNLSELVEVIKQDVENAYKADFAYLHGPDVQLGEENLKEIEDYKLKAVTHFLERIRREFSEEYLQRQVDKLAVAYNIEHLKPKPEPDADTMKAIEELQQEATATIERIRALKREIADAKCRLDQLWRLEVEALRGTSREGHSQVRVMIFKEWPEIGP</sequence>
<proteinExistence type="predicted"/>
<dbReference type="EMBL" id="WHYR01000001">
    <property type="protein sequence ID" value="MQL50837.1"/>
    <property type="molecule type" value="Genomic_DNA"/>
</dbReference>
<keyword evidence="3" id="KW-1185">Reference proteome</keyword>
<dbReference type="AlphaFoldDB" id="A0A6N7IMK5"/>
<organism evidence="2 3">
    <name type="scientific">Desulfofundulus thermobenzoicus</name>
    <dbReference type="NCBI Taxonomy" id="29376"/>
    <lineage>
        <taxon>Bacteria</taxon>
        <taxon>Bacillati</taxon>
        <taxon>Bacillota</taxon>
        <taxon>Clostridia</taxon>
        <taxon>Eubacteriales</taxon>
        <taxon>Peptococcaceae</taxon>
        <taxon>Desulfofundulus</taxon>
    </lineage>
</organism>
<reference evidence="2 3" key="1">
    <citation type="submission" date="2019-10" db="EMBL/GenBank/DDBJ databases">
        <title>Comparative genomics of sulfur disproportionating microorganisms.</title>
        <authorList>
            <person name="Ward L.M."/>
            <person name="Bertran E."/>
            <person name="Johnston D."/>
        </authorList>
    </citation>
    <scope>NUCLEOTIDE SEQUENCE [LARGE SCALE GENOMIC DNA]</scope>
    <source>
        <strain evidence="2 3">DSM 14055</strain>
    </source>
</reference>
<feature type="coiled-coil region" evidence="1">
    <location>
        <begin position="164"/>
        <end position="191"/>
    </location>
</feature>